<reference evidence="4" key="1">
    <citation type="submission" date="2023-03" db="EMBL/GenBank/DDBJ databases">
        <title>Amycolatopsis taiwanensis NBRC 103393.</title>
        <authorList>
            <person name="Ichikawa N."/>
            <person name="Sato H."/>
            <person name="Tonouchi N."/>
        </authorList>
    </citation>
    <scope>NUCLEOTIDE SEQUENCE</scope>
    <source>
        <strain evidence="4">NBRC 103393</strain>
    </source>
</reference>
<feature type="region of interest" description="Disordered" evidence="2">
    <location>
        <begin position="300"/>
        <end position="333"/>
    </location>
</feature>
<evidence type="ECO:0000256" key="2">
    <source>
        <dbReference type="SAM" id="MobiDB-lite"/>
    </source>
</evidence>
<evidence type="ECO:0000256" key="1">
    <source>
        <dbReference type="RuleBase" id="RU000408"/>
    </source>
</evidence>
<accession>A0A9W6QWC5</accession>
<dbReference type="PANTHER" id="PTHR46565">
    <property type="entry name" value="COLD SHOCK DOMAIN PROTEIN 2"/>
    <property type="match status" value="1"/>
</dbReference>
<dbReference type="GO" id="GO:0003676">
    <property type="term" value="F:nucleic acid binding"/>
    <property type="evidence" value="ECO:0007669"/>
    <property type="project" value="InterPro"/>
</dbReference>
<dbReference type="Pfam" id="PF00313">
    <property type="entry name" value="CSD"/>
    <property type="match status" value="1"/>
</dbReference>
<dbReference type="Proteomes" id="UP001165136">
    <property type="component" value="Unassembled WGS sequence"/>
</dbReference>
<dbReference type="PANTHER" id="PTHR46565:SF20">
    <property type="entry name" value="COLD SHOCK DOMAIN-CONTAINING PROTEIN 4"/>
    <property type="match status" value="1"/>
</dbReference>
<dbReference type="EMBL" id="BSTI01000003">
    <property type="protein sequence ID" value="GLY64938.1"/>
    <property type="molecule type" value="Genomic_DNA"/>
</dbReference>
<name>A0A9W6QWC5_9PSEU</name>
<protein>
    <recommendedName>
        <fullName evidence="3">CSD domain-containing protein</fullName>
    </recommendedName>
</protein>
<evidence type="ECO:0000259" key="3">
    <source>
        <dbReference type="PROSITE" id="PS51857"/>
    </source>
</evidence>
<comment type="caution">
    <text evidence="4">The sequence shown here is derived from an EMBL/GenBank/DDBJ whole genome shotgun (WGS) entry which is preliminary data.</text>
</comment>
<dbReference type="PROSITE" id="PS51857">
    <property type="entry name" value="CSD_2"/>
    <property type="match status" value="1"/>
</dbReference>
<dbReference type="InterPro" id="IPR019844">
    <property type="entry name" value="CSD_CS"/>
</dbReference>
<organism evidence="4 5">
    <name type="scientific">Amycolatopsis taiwanensis</name>
    <dbReference type="NCBI Taxonomy" id="342230"/>
    <lineage>
        <taxon>Bacteria</taxon>
        <taxon>Bacillati</taxon>
        <taxon>Actinomycetota</taxon>
        <taxon>Actinomycetes</taxon>
        <taxon>Pseudonocardiales</taxon>
        <taxon>Pseudonocardiaceae</taxon>
        <taxon>Amycolatopsis</taxon>
    </lineage>
</organism>
<keyword evidence="5" id="KW-1185">Reference proteome</keyword>
<evidence type="ECO:0000313" key="5">
    <source>
        <dbReference type="Proteomes" id="UP001165136"/>
    </source>
</evidence>
<dbReference type="InterPro" id="IPR012340">
    <property type="entry name" value="NA-bd_OB-fold"/>
</dbReference>
<comment type="subcellular location">
    <subcellularLocation>
        <location evidence="1">Cytoplasm</location>
    </subcellularLocation>
</comment>
<dbReference type="GO" id="GO:0005737">
    <property type="term" value="C:cytoplasm"/>
    <property type="evidence" value="ECO:0007669"/>
    <property type="project" value="UniProtKB-SubCell"/>
</dbReference>
<feature type="region of interest" description="Disordered" evidence="2">
    <location>
        <begin position="67"/>
        <end position="111"/>
    </location>
</feature>
<evidence type="ECO:0000313" key="4">
    <source>
        <dbReference type="EMBL" id="GLY64938.1"/>
    </source>
</evidence>
<proteinExistence type="predicted"/>
<dbReference type="SUPFAM" id="SSF50249">
    <property type="entry name" value="Nucleic acid-binding proteins"/>
    <property type="match status" value="1"/>
</dbReference>
<dbReference type="CDD" id="cd04458">
    <property type="entry name" value="CSP_CDS"/>
    <property type="match status" value="1"/>
</dbReference>
<feature type="compositionally biased region" description="Pro residues" evidence="2">
    <location>
        <begin position="86"/>
        <end position="99"/>
    </location>
</feature>
<dbReference type="PRINTS" id="PR00050">
    <property type="entry name" value="COLDSHOCK"/>
</dbReference>
<dbReference type="InterPro" id="IPR002059">
    <property type="entry name" value="CSP_DNA-bd"/>
</dbReference>
<dbReference type="InterPro" id="IPR011129">
    <property type="entry name" value="CSD"/>
</dbReference>
<dbReference type="PROSITE" id="PS00352">
    <property type="entry name" value="CSD_1"/>
    <property type="match status" value="1"/>
</dbReference>
<gene>
    <name evidence="4" type="ORF">Atai01_15570</name>
</gene>
<sequence length="333" mass="35834">MAKGTVKWFNSDKGFGFIQRADGGPDVFVHSSEISSSGFRTLEEGDHVEFELSNDGQARRVRVGVGGGEDIHRGDLPVSADGGPAPEAPPVSEPPPVTGAPPVTEAPPAREHSPAFDEIFATYSAAKAGRRRIFQDMSALSRTLPGDIYLPISVFLSSEANASEVELALVDLLDEAGIDITGSMPPIISSWLGLMLGRLKNWATSSQAEEVLARIERAVEVRLLDQPQADVDVKQADAVARLMSALDKQESACIQVGSLFLIKVDGTVIVRNLTPSEMSFLSDHPTALATPRQVLSALEKYSRRSSPENLPPGKHRVEHPVALPPPGERRRPL</sequence>
<dbReference type="SMART" id="SM00357">
    <property type="entry name" value="CSP"/>
    <property type="match status" value="1"/>
</dbReference>
<dbReference type="AlphaFoldDB" id="A0A9W6QWC5"/>
<feature type="domain" description="CSD" evidence="3">
    <location>
        <begin position="1"/>
        <end position="63"/>
    </location>
</feature>
<dbReference type="Gene3D" id="2.40.50.140">
    <property type="entry name" value="Nucleic acid-binding proteins"/>
    <property type="match status" value="1"/>
</dbReference>